<proteinExistence type="predicted"/>
<reference evidence="1" key="1">
    <citation type="submission" date="2019-07" db="EMBL/GenBank/DDBJ databases">
        <authorList>
            <person name="Dittberner H."/>
        </authorList>
    </citation>
    <scope>NUCLEOTIDE SEQUENCE [LARGE SCALE GENOMIC DNA]</scope>
</reference>
<comment type="caution">
    <text evidence="1">The sequence shown here is derived from an EMBL/GenBank/DDBJ whole genome shotgun (WGS) entry which is preliminary data.</text>
</comment>
<accession>A0A565B4T4</accession>
<dbReference type="AlphaFoldDB" id="A0A565B4T4"/>
<sequence>MCAHGYAGEMSITVMRASWSGNRIPSNVELEKKLGEWRKKRRGNNKKLGVLVLISGDSDFLGFLEDFNQARYKTFVIYLPGCQSTELVASGDHSLTMNEFMGCDEE</sequence>
<gene>
    <name evidence="1" type="ORF">ANE_LOCUS6818</name>
</gene>
<dbReference type="Proteomes" id="UP000489600">
    <property type="component" value="Unassembled WGS sequence"/>
</dbReference>
<protein>
    <recommendedName>
        <fullName evidence="3">NYN domain-containing protein</fullName>
    </recommendedName>
</protein>
<organism evidence="1 2">
    <name type="scientific">Arabis nemorensis</name>
    <dbReference type="NCBI Taxonomy" id="586526"/>
    <lineage>
        <taxon>Eukaryota</taxon>
        <taxon>Viridiplantae</taxon>
        <taxon>Streptophyta</taxon>
        <taxon>Embryophyta</taxon>
        <taxon>Tracheophyta</taxon>
        <taxon>Spermatophyta</taxon>
        <taxon>Magnoliopsida</taxon>
        <taxon>eudicotyledons</taxon>
        <taxon>Gunneridae</taxon>
        <taxon>Pentapetalae</taxon>
        <taxon>rosids</taxon>
        <taxon>malvids</taxon>
        <taxon>Brassicales</taxon>
        <taxon>Brassicaceae</taxon>
        <taxon>Arabideae</taxon>
        <taxon>Arabis</taxon>
    </lineage>
</organism>
<keyword evidence="2" id="KW-1185">Reference proteome</keyword>
<dbReference type="EMBL" id="CABITT030000003">
    <property type="protein sequence ID" value="VVA96373.1"/>
    <property type="molecule type" value="Genomic_DNA"/>
</dbReference>
<name>A0A565B4T4_9BRAS</name>
<evidence type="ECO:0000313" key="2">
    <source>
        <dbReference type="Proteomes" id="UP000489600"/>
    </source>
</evidence>
<dbReference type="Gene3D" id="3.40.50.1010">
    <property type="entry name" value="5'-nuclease"/>
    <property type="match status" value="1"/>
</dbReference>
<evidence type="ECO:0000313" key="1">
    <source>
        <dbReference type="EMBL" id="VVA96373.1"/>
    </source>
</evidence>
<evidence type="ECO:0008006" key="3">
    <source>
        <dbReference type="Google" id="ProtNLM"/>
    </source>
</evidence>